<dbReference type="RefSeq" id="WP_149352507.1">
    <property type="nucleotide sequence ID" value="NZ_VTRV01000049.1"/>
</dbReference>
<organism evidence="1 2">
    <name type="scientific">Cognatilysobacter lacus</name>
    <dbReference type="NCBI Taxonomy" id="1643323"/>
    <lineage>
        <taxon>Bacteria</taxon>
        <taxon>Pseudomonadati</taxon>
        <taxon>Pseudomonadota</taxon>
        <taxon>Gammaproteobacteria</taxon>
        <taxon>Lysobacterales</taxon>
        <taxon>Lysobacteraceae</taxon>
        <taxon>Cognatilysobacter</taxon>
    </lineage>
</organism>
<evidence type="ECO:0000313" key="1">
    <source>
        <dbReference type="EMBL" id="TZF90180.1"/>
    </source>
</evidence>
<dbReference type="EMBL" id="VTRV01000049">
    <property type="protein sequence ID" value="TZF90180.1"/>
    <property type="molecule type" value="Genomic_DNA"/>
</dbReference>
<accession>A0A5D8Z695</accession>
<keyword evidence="2" id="KW-1185">Reference proteome</keyword>
<evidence type="ECO:0000313" key="2">
    <source>
        <dbReference type="Proteomes" id="UP000323164"/>
    </source>
</evidence>
<dbReference type="InterPro" id="IPR046119">
    <property type="entry name" value="DUF6116"/>
</dbReference>
<name>A0A5D8Z695_9GAMM</name>
<protein>
    <submittedName>
        <fullName evidence="1">Uncharacterized protein</fullName>
    </submittedName>
</protein>
<dbReference type="OrthoDB" id="5741597at2"/>
<dbReference type="Proteomes" id="UP000323164">
    <property type="component" value="Unassembled WGS sequence"/>
</dbReference>
<dbReference type="Pfam" id="PF19611">
    <property type="entry name" value="DUF6116"/>
    <property type="match status" value="1"/>
</dbReference>
<comment type="caution">
    <text evidence="1">The sequence shown here is derived from an EMBL/GenBank/DDBJ whole genome shotgun (WGS) entry which is preliminary data.</text>
</comment>
<gene>
    <name evidence="1" type="ORF">FW784_06305</name>
</gene>
<reference evidence="1 2" key="1">
    <citation type="submission" date="2019-08" db="EMBL/GenBank/DDBJ databases">
        <title>Draft genome sequence of Lysobacter sp. UKS-15.</title>
        <authorList>
            <person name="Im W.-T."/>
        </authorList>
    </citation>
    <scope>NUCLEOTIDE SEQUENCE [LARGE SCALE GENOMIC DNA]</scope>
    <source>
        <strain evidence="1 2">UKS-15</strain>
    </source>
</reference>
<dbReference type="AlphaFoldDB" id="A0A5D8Z695"/>
<proteinExistence type="predicted"/>
<sequence length="70" mass="8193">MIRLFFIQRFMKWAERLSHPTLFKITAFLFAIDLLIPNGLPFDDILLGLATMMFANWKKRPAAGRVIRDP</sequence>